<organism evidence="1 2">
    <name type="scientific">Flavobacterium suncheonense GH29-5 = DSM 17707</name>
    <dbReference type="NCBI Taxonomy" id="1121899"/>
    <lineage>
        <taxon>Bacteria</taxon>
        <taxon>Pseudomonadati</taxon>
        <taxon>Bacteroidota</taxon>
        <taxon>Flavobacteriia</taxon>
        <taxon>Flavobacteriales</taxon>
        <taxon>Flavobacteriaceae</taxon>
        <taxon>Flavobacterium</taxon>
    </lineage>
</organism>
<dbReference type="EMBL" id="JRLW01000005">
    <property type="protein sequence ID" value="KGO89747.1"/>
    <property type="molecule type" value="Genomic_DNA"/>
</dbReference>
<sequence length="91" mass="10633">METIFDHKPTHKELNDIRFDSLSFCQKFGIEITGTLTPELYKEHITEEFAYYDIACLFEFRGESDKAKSYWDRLPKEMAAGLGNDYLVEAI</sequence>
<dbReference type="eggNOG" id="ENOG50349AJ">
    <property type="taxonomic scope" value="Bacteria"/>
</dbReference>
<reference evidence="1 2" key="1">
    <citation type="submission" date="2013-09" db="EMBL/GenBank/DDBJ databases">
        <authorList>
            <person name="Zeng Z."/>
            <person name="Chen C."/>
        </authorList>
    </citation>
    <scope>NUCLEOTIDE SEQUENCE [LARGE SCALE GENOMIC DNA]</scope>
    <source>
        <strain evidence="1 2">GH29-5</strain>
    </source>
</reference>
<dbReference type="STRING" id="1121899.GCA_000430025_01871"/>
<evidence type="ECO:0000313" key="1">
    <source>
        <dbReference type="EMBL" id="KGO89747.1"/>
    </source>
</evidence>
<dbReference type="Proteomes" id="UP000030121">
    <property type="component" value="Unassembled WGS sequence"/>
</dbReference>
<proteinExistence type="predicted"/>
<accession>A0A0A2MAR7</accession>
<name>A0A0A2MAR7_9FLAO</name>
<dbReference type="RefSeq" id="WP_026980310.1">
    <property type="nucleotide sequence ID" value="NZ_AUCZ01000008.1"/>
</dbReference>
<protein>
    <submittedName>
        <fullName evidence="1">Uncharacterized protein</fullName>
    </submittedName>
</protein>
<gene>
    <name evidence="1" type="ORF">Q764_06040</name>
</gene>
<keyword evidence="2" id="KW-1185">Reference proteome</keyword>
<dbReference type="OrthoDB" id="1366958at2"/>
<evidence type="ECO:0000313" key="2">
    <source>
        <dbReference type="Proteomes" id="UP000030121"/>
    </source>
</evidence>
<dbReference type="AlphaFoldDB" id="A0A0A2MAR7"/>
<comment type="caution">
    <text evidence="1">The sequence shown here is derived from an EMBL/GenBank/DDBJ whole genome shotgun (WGS) entry which is preliminary data.</text>
</comment>